<evidence type="ECO:0000313" key="6">
    <source>
        <dbReference type="Proteomes" id="UP000694402"/>
    </source>
</evidence>
<dbReference type="InterPro" id="IPR000331">
    <property type="entry name" value="Rap/Ran_GAP_dom"/>
</dbReference>
<dbReference type="Pfam" id="PF21022">
    <property type="entry name" value="Rap-GAP_dimer"/>
    <property type="match status" value="1"/>
</dbReference>
<keyword evidence="1" id="KW-0343">GTPase activation</keyword>
<proteinExistence type="predicted"/>
<name>A0A8C8G0I7_ONCTS</name>
<feature type="compositionally biased region" description="Polar residues" evidence="3">
    <location>
        <begin position="471"/>
        <end position="481"/>
    </location>
</feature>
<dbReference type="InterPro" id="IPR050989">
    <property type="entry name" value="Rap1_Ran_GAP"/>
</dbReference>
<feature type="compositionally biased region" description="Basic and acidic residues" evidence="3">
    <location>
        <begin position="512"/>
        <end position="526"/>
    </location>
</feature>
<keyword evidence="6" id="KW-1185">Reference proteome</keyword>
<gene>
    <name evidence="5" type="primary">rap1gap2a</name>
</gene>
<dbReference type="Proteomes" id="UP000694402">
    <property type="component" value="Unassembled WGS sequence"/>
</dbReference>
<sequence length="621" mass="68628">MIEIPSSYLFLWPYSCGWCNFGTQTPCPFPYPQVILPQFGGYWIEDAEAPAGTPTSSESSFCEEDDGGGMSPGVGFGFRLECNSSARAYRKHFLGREHMNYYCTGSSLGNLIMSLKHEEAEGQEFLRILLRSRTKTHHDRISLAGLNQLPSVPQIAKLLCDDVTGLKFNPVLYPRGSQLIVGYDEHEVNNTFKFGVIYQKFGQTSEEELFGNNEETPAFREFLSVLGDNIELNDFKGFRGGLDVSHGQTGSESVYTVFRQREMMFHVSTKLPFTEGDVQQLQRKRHIGNDIVAAVFQEGATPFVPDMIASNFLHAYVLVQVENPGTEHTTYKVSVTAREDVPPFGPPLPNPAVFKKGPEFRDFLLTKLINAENACYKSDKFAKLEGRTRAALLDNLHDELHRQTQVTLGQGQAGEEDKLENGGHGGLLESFKRAMRVRSHSMETMVGSHRHRSPGVGGGVPASLSGGGLPQSTECTKSTFTPPVLSAKSPLKSPVKRRSGLFPRLHSSTESPSDRHTPFLKLKDCSSRPNISRSSSSTSSFSSTTGEGEALEELDTVRACSHWGDKGAGEALELYLILPPDVKSKMSPRSNLKFRFDKMSHTTTTSAIRPGMLSINFWATS</sequence>
<dbReference type="Pfam" id="PF02145">
    <property type="entry name" value="Rap_GAP"/>
    <property type="match status" value="1"/>
</dbReference>
<reference evidence="5" key="1">
    <citation type="submission" date="2025-08" db="UniProtKB">
        <authorList>
            <consortium name="Ensembl"/>
        </authorList>
    </citation>
    <scope>IDENTIFICATION</scope>
</reference>
<accession>A0A8C8G0I7</accession>
<dbReference type="Gene3D" id="3.40.50.11210">
    <property type="entry name" value="Rap/Ran-GAP"/>
    <property type="match status" value="1"/>
</dbReference>
<evidence type="ECO:0000313" key="5">
    <source>
        <dbReference type="Ensembl" id="ENSOTSP00005042596.2"/>
    </source>
</evidence>
<evidence type="ECO:0000259" key="4">
    <source>
        <dbReference type="PROSITE" id="PS50085"/>
    </source>
</evidence>
<dbReference type="FunFam" id="3.40.50.11210:FF:000003">
    <property type="entry name" value="RAP1 GTPase activating protein 2"/>
    <property type="match status" value="1"/>
</dbReference>
<dbReference type="GO" id="GO:0005886">
    <property type="term" value="C:plasma membrane"/>
    <property type="evidence" value="ECO:0007669"/>
    <property type="project" value="TreeGrafter"/>
</dbReference>
<evidence type="ECO:0000256" key="3">
    <source>
        <dbReference type="SAM" id="MobiDB-lite"/>
    </source>
</evidence>
<evidence type="ECO:0000256" key="2">
    <source>
        <dbReference type="ARBA" id="ARBA00057316"/>
    </source>
</evidence>
<dbReference type="PANTHER" id="PTHR15711:SF17">
    <property type="entry name" value="RAP1 GTPASE-ACTIVATING PROTEIN 2"/>
    <property type="match status" value="1"/>
</dbReference>
<feature type="compositionally biased region" description="Gly residues" evidence="3">
    <location>
        <begin position="455"/>
        <end position="469"/>
    </location>
</feature>
<protein>
    <recommendedName>
        <fullName evidence="4">Rap-GAP domain-containing protein</fullName>
    </recommendedName>
</protein>
<dbReference type="GO" id="GO:0051056">
    <property type="term" value="P:regulation of small GTPase mediated signal transduction"/>
    <property type="evidence" value="ECO:0007669"/>
    <property type="project" value="InterPro"/>
</dbReference>
<dbReference type="Ensembl" id="ENSOTST00005046353.2">
    <property type="protein sequence ID" value="ENSOTSP00005042596.2"/>
    <property type="gene ID" value="ENSOTSG00005020511.2"/>
</dbReference>
<dbReference type="AlphaFoldDB" id="A0A8C8G0I7"/>
<comment type="function">
    <text evidence="2">GTPase activator for the nuclear Ras-related regulatory protein RAP-1A (KREV-1), converting it to the putatively inactive GDP-bound state.</text>
</comment>
<dbReference type="GO" id="GO:0005737">
    <property type="term" value="C:cytoplasm"/>
    <property type="evidence" value="ECO:0007669"/>
    <property type="project" value="TreeGrafter"/>
</dbReference>
<dbReference type="PROSITE" id="PS50085">
    <property type="entry name" value="RAPGAP"/>
    <property type="match status" value="1"/>
</dbReference>
<dbReference type="SUPFAM" id="SSF111347">
    <property type="entry name" value="Rap/Ran-GAP"/>
    <property type="match status" value="1"/>
</dbReference>
<reference evidence="5" key="2">
    <citation type="submission" date="2025-09" db="UniProtKB">
        <authorList>
            <consortium name="Ensembl"/>
        </authorList>
    </citation>
    <scope>IDENTIFICATION</scope>
</reference>
<dbReference type="InterPro" id="IPR035974">
    <property type="entry name" value="Rap/Ran-GAP_sf"/>
</dbReference>
<evidence type="ECO:0000256" key="1">
    <source>
        <dbReference type="ARBA" id="ARBA00022468"/>
    </source>
</evidence>
<feature type="region of interest" description="Disordered" evidence="3">
    <location>
        <begin position="406"/>
        <end position="426"/>
    </location>
</feature>
<dbReference type="PANTHER" id="PTHR15711">
    <property type="entry name" value="RAP GTPASE-ACTIVATING PROTEIN"/>
    <property type="match status" value="1"/>
</dbReference>
<feature type="domain" description="Rap-GAP" evidence="4">
    <location>
        <begin position="180"/>
        <end position="396"/>
    </location>
</feature>
<dbReference type="Gene3D" id="6.10.140.210">
    <property type="match status" value="1"/>
</dbReference>
<dbReference type="GO" id="GO:0005096">
    <property type="term" value="F:GTPase activator activity"/>
    <property type="evidence" value="ECO:0007669"/>
    <property type="project" value="UniProtKB-KW"/>
</dbReference>
<organism evidence="5 6">
    <name type="scientific">Oncorhynchus tshawytscha</name>
    <name type="common">Chinook salmon</name>
    <name type="synonym">Salmo tshawytscha</name>
    <dbReference type="NCBI Taxonomy" id="74940"/>
    <lineage>
        <taxon>Eukaryota</taxon>
        <taxon>Metazoa</taxon>
        <taxon>Chordata</taxon>
        <taxon>Craniata</taxon>
        <taxon>Vertebrata</taxon>
        <taxon>Euteleostomi</taxon>
        <taxon>Actinopterygii</taxon>
        <taxon>Neopterygii</taxon>
        <taxon>Teleostei</taxon>
        <taxon>Protacanthopterygii</taxon>
        <taxon>Salmoniformes</taxon>
        <taxon>Salmonidae</taxon>
        <taxon>Salmoninae</taxon>
        <taxon>Oncorhynchus</taxon>
    </lineage>
</organism>
<feature type="compositionally biased region" description="Low complexity" evidence="3">
    <location>
        <begin position="527"/>
        <end position="545"/>
    </location>
</feature>
<feature type="region of interest" description="Disordered" evidence="3">
    <location>
        <begin position="442"/>
        <end position="548"/>
    </location>
</feature>
<dbReference type="GeneTree" id="ENSGT00940000165230"/>